<evidence type="ECO:0000259" key="2">
    <source>
        <dbReference type="Pfam" id="PF11127"/>
    </source>
</evidence>
<proteinExistence type="predicted"/>
<feature type="domain" description="Inner membrane protein YgaP-like transmembrane" evidence="2">
    <location>
        <begin position="1"/>
        <end position="61"/>
    </location>
</feature>
<name>A0ABY8SSD6_9BURK</name>
<reference evidence="3 4" key="1">
    <citation type="submission" date="2023-05" db="EMBL/GenBank/DDBJ databases">
        <authorList>
            <person name="Yin Y."/>
            <person name="Lu Z."/>
        </authorList>
    </citation>
    <scope>NUCLEOTIDE SEQUENCE [LARGE SCALE GENOMIC DNA]</scope>
    <source>
        <strain evidence="3 4">ZM22</strain>
    </source>
</reference>
<dbReference type="RefSeq" id="WP_283486272.1">
    <property type="nucleotide sequence ID" value="NZ_CP125947.1"/>
</dbReference>
<feature type="transmembrane region" description="Helical" evidence="1">
    <location>
        <begin position="12"/>
        <end position="34"/>
    </location>
</feature>
<dbReference type="InterPro" id="IPR021309">
    <property type="entry name" value="YgaP-like_TM"/>
</dbReference>
<accession>A0ABY8SSD6</accession>
<keyword evidence="1" id="KW-1133">Transmembrane helix</keyword>
<organism evidence="3 4">
    <name type="scientific">Comamonas resistens</name>
    <dbReference type="NCBI Taxonomy" id="3046670"/>
    <lineage>
        <taxon>Bacteria</taxon>
        <taxon>Pseudomonadati</taxon>
        <taxon>Pseudomonadota</taxon>
        <taxon>Betaproteobacteria</taxon>
        <taxon>Burkholderiales</taxon>
        <taxon>Comamonadaceae</taxon>
        <taxon>Comamonas</taxon>
    </lineage>
</organism>
<gene>
    <name evidence="3" type="ORF">QMY55_22245</name>
</gene>
<evidence type="ECO:0000313" key="4">
    <source>
        <dbReference type="Proteomes" id="UP001240697"/>
    </source>
</evidence>
<keyword evidence="4" id="KW-1185">Reference proteome</keyword>
<evidence type="ECO:0000313" key="3">
    <source>
        <dbReference type="EMBL" id="WHS65171.1"/>
    </source>
</evidence>
<protein>
    <submittedName>
        <fullName evidence="3">DUF2892 domain-containing protein</fullName>
    </submittedName>
</protein>
<feature type="transmembrane region" description="Helical" evidence="1">
    <location>
        <begin position="40"/>
        <end position="61"/>
    </location>
</feature>
<keyword evidence="1" id="KW-0472">Membrane</keyword>
<dbReference type="Proteomes" id="UP001240697">
    <property type="component" value="Chromosome"/>
</dbReference>
<sequence>MKFNVGGVDRILRILVGVALIALAATGTVGWWGWLGVIPLLTGVVRFCPLYLIVGINTCPLKTKSQVRGH</sequence>
<dbReference type="Pfam" id="PF11127">
    <property type="entry name" value="YgaP-like_TM"/>
    <property type="match status" value="1"/>
</dbReference>
<evidence type="ECO:0000256" key="1">
    <source>
        <dbReference type="SAM" id="Phobius"/>
    </source>
</evidence>
<keyword evidence="1" id="KW-0812">Transmembrane</keyword>
<dbReference type="EMBL" id="CP125947">
    <property type="protein sequence ID" value="WHS65171.1"/>
    <property type="molecule type" value="Genomic_DNA"/>
</dbReference>